<accession>A0A6N7Q148</accession>
<dbReference type="AlphaFoldDB" id="A0A6N7Q148"/>
<organism evidence="1 2">
    <name type="scientific">Polyangium spumosum</name>
    <dbReference type="NCBI Taxonomy" id="889282"/>
    <lineage>
        <taxon>Bacteria</taxon>
        <taxon>Pseudomonadati</taxon>
        <taxon>Myxococcota</taxon>
        <taxon>Polyangia</taxon>
        <taxon>Polyangiales</taxon>
        <taxon>Polyangiaceae</taxon>
        <taxon>Polyangium</taxon>
    </lineage>
</organism>
<sequence>MNSFTTSPTPPSTDDGAISSIGSIAACQVLALRAYFATKVVTETDGTTTVRLDRIYTHVLGRVVYVVVECTYVWHGASVTIKLRTNDERLTGVSQQVLRVTDGTADVESFTARVGETSALNDNTGACAYNNLVEFNNKAIFKLTLRPHARAEFDVWAEHIQDAGRNLPSIGIELSCAWESFSFTNAVEFPLTIENKKVYEIHHRDNTYNFLPTYTDSGRTVRKKISHIENDFTDRVKYYFFNRIDNCHEICEVPQTSVRRRANGQTVTGTAVPAGHIESHAAPGGDADTNYYYNQPATPPDMTTKDPRWLYFGIVTTGKPGTTYGIKRYDLASPNNPLDMVDLVQMPNDLNYDAETGTNRVWATFAYENTERRSCNPGCFAGFLGALIQLGRGDIVCTGMCFDDATSYPSVTHPNGDSADTLYLTTQADEQLKVNALRDHYFARIRRGSSGWKGGLQHTVYTPFHEDHLHAEDFDVARVVVLNP</sequence>
<name>A0A6N7Q148_9BACT</name>
<reference evidence="1 2" key="1">
    <citation type="submission" date="2019-10" db="EMBL/GenBank/DDBJ databases">
        <title>A soil myxobacterium in the family Polyangiaceae.</title>
        <authorList>
            <person name="Li Y."/>
            <person name="Wang J."/>
        </authorList>
    </citation>
    <scope>NUCLEOTIDE SEQUENCE [LARGE SCALE GENOMIC DNA]</scope>
    <source>
        <strain evidence="1 2">DSM 14734</strain>
    </source>
</reference>
<proteinExistence type="predicted"/>
<evidence type="ECO:0000313" key="1">
    <source>
        <dbReference type="EMBL" id="MRG98038.1"/>
    </source>
</evidence>
<dbReference type="RefSeq" id="WP_153824813.1">
    <property type="nucleotide sequence ID" value="NZ_WJIE01000024.1"/>
</dbReference>
<dbReference type="OrthoDB" id="9766983at2"/>
<keyword evidence="2" id="KW-1185">Reference proteome</keyword>
<evidence type="ECO:0000313" key="2">
    <source>
        <dbReference type="Proteomes" id="UP000440224"/>
    </source>
</evidence>
<protein>
    <submittedName>
        <fullName evidence="1">Uncharacterized protein</fullName>
    </submittedName>
</protein>
<comment type="caution">
    <text evidence="1">The sequence shown here is derived from an EMBL/GenBank/DDBJ whole genome shotgun (WGS) entry which is preliminary data.</text>
</comment>
<gene>
    <name evidence="1" type="ORF">GF068_39935</name>
</gene>
<dbReference type="EMBL" id="WJIE01000024">
    <property type="protein sequence ID" value="MRG98038.1"/>
    <property type="molecule type" value="Genomic_DNA"/>
</dbReference>
<dbReference type="Proteomes" id="UP000440224">
    <property type="component" value="Unassembled WGS sequence"/>
</dbReference>